<evidence type="ECO:0000256" key="4">
    <source>
        <dbReference type="ARBA" id="ARBA00022679"/>
    </source>
</evidence>
<dbReference type="Gene3D" id="3.90.1150.10">
    <property type="entry name" value="Aspartate Aminotransferase, domain 1"/>
    <property type="match status" value="1"/>
</dbReference>
<dbReference type="RefSeq" id="WP_188542296.1">
    <property type="nucleotide sequence ID" value="NZ_BMFT01000005.1"/>
</dbReference>
<dbReference type="InterPro" id="IPR015422">
    <property type="entry name" value="PyrdxlP-dep_Trfase_small"/>
</dbReference>
<evidence type="ECO:0000313" key="9">
    <source>
        <dbReference type="EMBL" id="GGH38549.1"/>
    </source>
</evidence>
<sequence>MSQVNKGYLPLPINEFDRLTQLLSKLLSTQESPVIIPGEAILGIEAIAAGISAPGRTILNIVTGPYGDIFGKWLERGGAEVIEVKVSFDEVITVDEVATAIERYNPCALSFVQGEAVTGGSNPTKAILELARQSNIITVIDSVSAIGAEPVLMDEWGIDFVAIGAQKALSGPNGISSVGISLRGWEFLGSNERAPRNSILSLLDLRRPAHSTTPFRVPANIPVLEARALIEALTLIEKEGLDAVNRRHRLASAALIAGIKDLGLEPWQRNSNGYSPLTTTIRIPEGDGDRLMIGEPIGIVAPGDGQLYNKLLRINHFGVNANQHSVEEALTTLAKLVQQEPSIAIAAQKLIWENEHE</sequence>
<evidence type="ECO:0000256" key="2">
    <source>
        <dbReference type="ARBA" id="ARBA00009236"/>
    </source>
</evidence>
<dbReference type="InterPro" id="IPR020578">
    <property type="entry name" value="Aminotrans_V_PyrdxlP_BS"/>
</dbReference>
<feature type="domain" description="Aminotransferase class V" evidence="8">
    <location>
        <begin position="75"/>
        <end position="264"/>
    </location>
</feature>
<dbReference type="InterPro" id="IPR015421">
    <property type="entry name" value="PyrdxlP-dep_Trfase_major"/>
</dbReference>
<dbReference type="PIRSF" id="PIRSF000524">
    <property type="entry name" value="SPT"/>
    <property type="match status" value="1"/>
</dbReference>
<keyword evidence="5" id="KW-0663">Pyridoxal phosphate</keyword>
<evidence type="ECO:0000256" key="6">
    <source>
        <dbReference type="RuleBase" id="RU004075"/>
    </source>
</evidence>
<keyword evidence="4" id="KW-0808">Transferase</keyword>
<gene>
    <name evidence="9" type="primary">aspC</name>
    <name evidence="9" type="ORF">GCM10008013_46720</name>
</gene>
<comment type="cofactor">
    <cofactor evidence="1 7">
        <name>pyridoxal 5'-phosphate</name>
        <dbReference type="ChEBI" id="CHEBI:597326"/>
    </cofactor>
</comment>
<evidence type="ECO:0000256" key="7">
    <source>
        <dbReference type="RuleBase" id="RU004504"/>
    </source>
</evidence>
<dbReference type="PANTHER" id="PTHR21152:SF24">
    <property type="entry name" value="ALANINE--GLYOXYLATE AMINOTRANSFERASE 1"/>
    <property type="match status" value="1"/>
</dbReference>
<proteinExistence type="inferred from homology"/>
<keyword evidence="10" id="KW-1185">Reference proteome</keyword>
<dbReference type="InterPro" id="IPR024169">
    <property type="entry name" value="SP_NH2Trfase/AEP_transaminase"/>
</dbReference>
<dbReference type="Pfam" id="PF00266">
    <property type="entry name" value="Aminotran_5"/>
    <property type="match status" value="1"/>
</dbReference>
<dbReference type="InterPro" id="IPR015424">
    <property type="entry name" value="PyrdxlP-dep_Trfase"/>
</dbReference>
<organism evidence="9 10">
    <name type="scientific">Paenibacillus segetis</name>
    <dbReference type="NCBI Taxonomy" id="1325360"/>
    <lineage>
        <taxon>Bacteria</taxon>
        <taxon>Bacillati</taxon>
        <taxon>Bacillota</taxon>
        <taxon>Bacilli</taxon>
        <taxon>Bacillales</taxon>
        <taxon>Paenibacillaceae</taxon>
        <taxon>Paenibacillus</taxon>
    </lineage>
</organism>
<dbReference type="PANTHER" id="PTHR21152">
    <property type="entry name" value="AMINOTRANSFERASE CLASS V"/>
    <property type="match status" value="1"/>
</dbReference>
<comment type="similarity">
    <text evidence="2 6">Belongs to the class-V pyridoxal-phosphate-dependent aminotransferase family.</text>
</comment>
<comment type="caution">
    <text evidence="9">The sequence shown here is derived from an EMBL/GenBank/DDBJ whole genome shotgun (WGS) entry which is preliminary data.</text>
</comment>
<keyword evidence="3 9" id="KW-0032">Aminotransferase</keyword>
<accession>A0ABQ1YW33</accession>
<protein>
    <submittedName>
        <fullName evidence="9">Aspartate aminotransferase</fullName>
    </submittedName>
</protein>
<evidence type="ECO:0000259" key="8">
    <source>
        <dbReference type="Pfam" id="PF00266"/>
    </source>
</evidence>
<name>A0ABQ1YW33_9BACL</name>
<evidence type="ECO:0000256" key="5">
    <source>
        <dbReference type="ARBA" id="ARBA00022898"/>
    </source>
</evidence>
<dbReference type="SUPFAM" id="SSF53383">
    <property type="entry name" value="PLP-dependent transferases"/>
    <property type="match status" value="1"/>
</dbReference>
<dbReference type="Gene3D" id="3.40.640.10">
    <property type="entry name" value="Type I PLP-dependent aspartate aminotransferase-like (Major domain)"/>
    <property type="match status" value="1"/>
</dbReference>
<dbReference type="Proteomes" id="UP000659344">
    <property type="component" value="Unassembled WGS sequence"/>
</dbReference>
<dbReference type="InterPro" id="IPR000192">
    <property type="entry name" value="Aminotrans_V_dom"/>
</dbReference>
<dbReference type="GO" id="GO:0008483">
    <property type="term" value="F:transaminase activity"/>
    <property type="evidence" value="ECO:0007669"/>
    <property type="project" value="UniProtKB-KW"/>
</dbReference>
<evidence type="ECO:0000256" key="3">
    <source>
        <dbReference type="ARBA" id="ARBA00022576"/>
    </source>
</evidence>
<evidence type="ECO:0000313" key="10">
    <source>
        <dbReference type="Proteomes" id="UP000659344"/>
    </source>
</evidence>
<evidence type="ECO:0000256" key="1">
    <source>
        <dbReference type="ARBA" id="ARBA00001933"/>
    </source>
</evidence>
<reference evidence="10" key="1">
    <citation type="journal article" date="2019" name="Int. J. Syst. Evol. Microbiol.">
        <title>The Global Catalogue of Microorganisms (GCM) 10K type strain sequencing project: providing services to taxonomists for standard genome sequencing and annotation.</title>
        <authorList>
            <consortium name="The Broad Institute Genomics Platform"/>
            <consortium name="The Broad Institute Genome Sequencing Center for Infectious Disease"/>
            <person name="Wu L."/>
            <person name="Ma J."/>
        </authorList>
    </citation>
    <scope>NUCLEOTIDE SEQUENCE [LARGE SCALE GENOMIC DNA]</scope>
    <source>
        <strain evidence="10">CGMCC 1.12769</strain>
    </source>
</reference>
<dbReference type="EMBL" id="BMFT01000005">
    <property type="protein sequence ID" value="GGH38549.1"/>
    <property type="molecule type" value="Genomic_DNA"/>
</dbReference>
<dbReference type="PROSITE" id="PS00595">
    <property type="entry name" value="AA_TRANSFER_CLASS_5"/>
    <property type="match status" value="1"/>
</dbReference>